<dbReference type="Proteomes" id="UP000677228">
    <property type="component" value="Unassembled WGS sequence"/>
</dbReference>
<evidence type="ECO:0000313" key="3">
    <source>
        <dbReference type="EMBL" id="CAF3767906.1"/>
    </source>
</evidence>
<protein>
    <recommendedName>
        <fullName evidence="5">Transmembrane protein</fullName>
    </recommendedName>
</protein>
<proteinExistence type="predicted"/>
<sequence length="377" mass="41797">MELSFVVIIVLTLFCIYIQSINTVLLFSVDDLLNPAKLIYVKERSNGKSLGFGKSVTWLENGNKAVLLANYYSIVDYAWSSSQIQIYDNNLSALLSHFPNNYQTLSSYFNPSFLNIISTSTSLIIVDITGNIQVIQPTPPGYYAATSTGDSDILTYSAQVPCTGGMFKNQTSLEPCLLCPIGTKASNIANIECTPCSSLSFCPFGSVNDVSYTKLEPIIPHKTYPNSPDNSLFDDILIQNMFSIGTTGRCIMQSPLFWVLFIMSVAFIMLITVSICHLFPRCNRITDTVKCVLRHTFNCQRNSYFAQYQVSGALIISLDALTTCVKHADDNATITTDIVLPWTDSNQQSFQVQIILLGPHTIGGFRHMVCHLRSVKS</sequence>
<comment type="caution">
    <text evidence="3">The sequence shown here is derived from an EMBL/GenBank/DDBJ whole genome shotgun (WGS) entry which is preliminary data.</text>
</comment>
<accession>A0A8S2INF5</accession>
<keyword evidence="1" id="KW-1133">Transmembrane helix</keyword>
<gene>
    <name evidence="2" type="ORF">OVA965_LOCUS14430</name>
    <name evidence="3" type="ORF">TMI583_LOCUS14433</name>
</gene>
<organism evidence="3 4">
    <name type="scientific">Didymodactylos carnosus</name>
    <dbReference type="NCBI Taxonomy" id="1234261"/>
    <lineage>
        <taxon>Eukaryota</taxon>
        <taxon>Metazoa</taxon>
        <taxon>Spiralia</taxon>
        <taxon>Gnathifera</taxon>
        <taxon>Rotifera</taxon>
        <taxon>Eurotatoria</taxon>
        <taxon>Bdelloidea</taxon>
        <taxon>Philodinida</taxon>
        <taxon>Philodinidae</taxon>
        <taxon>Didymodactylos</taxon>
    </lineage>
</organism>
<keyword evidence="1" id="KW-0812">Transmembrane</keyword>
<evidence type="ECO:0000313" key="2">
    <source>
        <dbReference type="EMBL" id="CAF0998355.1"/>
    </source>
</evidence>
<feature type="transmembrane region" description="Helical" evidence="1">
    <location>
        <begin position="256"/>
        <end position="280"/>
    </location>
</feature>
<dbReference type="EMBL" id="CAJOBA010006253">
    <property type="protein sequence ID" value="CAF3767906.1"/>
    <property type="molecule type" value="Genomic_DNA"/>
</dbReference>
<keyword evidence="1" id="KW-0472">Membrane</keyword>
<evidence type="ECO:0008006" key="5">
    <source>
        <dbReference type="Google" id="ProtNLM"/>
    </source>
</evidence>
<dbReference type="Proteomes" id="UP000682733">
    <property type="component" value="Unassembled WGS sequence"/>
</dbReference>
<dbReference type="AlphaFoldDB" id="A0A8S2INF5"/>
<dbReference type="EMBL" id="CAJNOK010006246">
    <property type="protein sequence ID" value="CAF0998355.1"/>
    <property type="molecule type" value="Genomic_DNA"/>
</dbReference>
<evidence type="ECO:0000313" key="4">
    <source>
        <dbReference type="Proteomes" id="UP000682733"/>
    </source>
</evidence>
<reference evidence="3" key="1">
    <citation type="submission" date="2021-02" db="EMBL/GenBank/DDBJ databases">
        <authorList>
            <person name="Nowell W R."/>
        </authorList>
    </citation>
    <scope>NUCLEOTIDE SEQUENCE</scope>
</reference>
<name>A0A8S2INF5_9BILA</name>
<feature type="transmembrane region" description="Helical" evidence="1">
    <location>
        <begin position="6"/>
        <end position="29"/>
    </location>
</feature>
<evidence type="ECO:0000256" key="1">
    <source>
        <dbReference type="SAM" id="Phobius"/>
    </source>
</evidence>